<dbReference type="EMBL" id="BBRZ01000003">
    <property type="protein sequence ID" value="GAM54389.1"/>
    <property type="molecule type" value="Genomic_DNA"/>
</dbReference>
<sequence>MDKKLRTRILKAIVIGITLGYITKWLTLEPFPAYLFTGEFAVSGLSIRTSDSGRLHLWDFAFTNLSFWGHGGDAFACNSPVNARPHNSLILVAFNWGLIPAICYLILVANLLINVIKTNNAKVRMWGVSLLSGVAYSFISGVLDSPLSQLFAVLTLGMLWSNFTKRTQHNKNKLISIFIIVLSSLVIFTVSFRILDRIENKHFLADSYVPEIYFPQFWLGNNCVGTTKRIE</sequence>
<comment type="caution">
    <text evidence="2">The sequence shown here is derived from an EMBL/GenBank/DDBJ whole genome shotgun (WGS) entry which is preliminary data.</text>
</comment>
<evidence type="ECO:0000313" key="2">
    <source>
        <dbReference type="EMBL" id="GAM54389.1"/>
    </source>
</evidence>
<feature type="transmembrane region" description="Helical" evidence="1">
    <location>
        <begin position="125"/>
        <end position="141"/>
    </location>
</feature>
<gene>
    <name evidence="2" type="ORF">JCM19231_2278</name>
</gene>
<feature type="transmembrane region" description="Helical" evidence="1">
    <location>
        <begin position="175"/>
        <end position="195"/>
    </location>
</feature>
<evidence type="ECO:0000313" key="3">
    <source>
        <dbReference type="Proteomes" id="UP000031671"/>
    </source>
</evidence>
<accession>A0A0B8NUF2</accession>
<name>A0A0B8NUF2_9VIBR</name>
<reference evidence="2 3" key="2">
    <citation type="submission" date="2015-01" db="EMBL/GenBank/DDBJ databases">
        <authorList>
            <consortium name="NBRP consortium"/>
            <person name="Sawabe T."/>
            <person name="Meirelles P."/>
            <person name="Feng G."/>
            <person name="Sayaka M."/>
            <person name="Hattori M."/>
            <person name="Ohkuma M."/>
        </authorList>
    </citation>
    <scope>NUCLEOTIDE SEQUENCE [LARGE SCALE GENOMIC DNA]</scope>
    <source>
        <strain evidence="3">JCM 19231</strain>
    </source>
</reference>
<dbReference type="Proteomes" id="UP000031671">
    <property type="component" value="Unassembled WGS sequence"/>
</dbReference>
<feature type="transmembrane region" description="Helical" evidence="1">
    <location>
        <begin position="89"/>
        <end position="113"/>
    </location>
</feature>
<evidence type="ECO:0000256" key="1">
    <source>
        <dbReference type="SAM" id="Phobius"/>
    </source>
</evidence>
<organism evidence="2 3">
    <name type="scientific">Vibrio ishigakensis</name>
    <dbReference type="NCBI Taxonomy" id="1481914"/>
    <lineage>
        <taxon>Bacteria</taxon>
        <taxon>Pseudomonadati</taxon>
        <taxon>Pseudomonadota</taxon>
        <taxon>Gammaproteobacteria</taxon>
        <taxon>Vibrionales</taxon>
        <taxon>Vibrionaceae</taxon>
        <taxon>Vibrio</taxon>
    </lineage>
</organism>
<protein>
    <submittedName>
        <fullName evidence="2">Uncharacterized protein</fullName>
    </submittedName>
</protein>
<proteinExistence type="predicted"/>
<keyword evidence="1" id="KW-0472">Membrane</keyword>
<feature type="transmembrane region" description="Helical" evidence="1">
    <location>
        <begin position="9"/>
        <end position="27"/>
    </location>
</feature>
<feature type="transmembrane region" description="Helical" evidence="1">
    <location>
        <begin position="147"/>
        <end position="163"/>
    </location>
</feature>
<keyword evidence="1" id="KW-1133">Transmembrane helix</keyword>
<keyword evidence="1" id="KW-0812">Transmembrane</keyword>
<reference evidence="2 3" key="1">
    <citation type="submission" date="2015-01" db="EMBL/GenBank/DDBJ databases">
        <title>Vibrio sp. C1 JCM 19231 whole genome shotgun sequence.</title>
        <authorList>
            <person name="Sawabe T."/>
            <person name="Meirelles P."/>
            <person name="Feng G."/>
            <person name="Sayaka M."/>
            <person name="Hattori M."/>
            <person name="Ohkuma M."/>
        </authorList>
    </citation>
    <scope>NUCLEOTIDE SEQUENCE [LARGE SCALE GENOMIC DNA]</scope>
    <source>
        <strain evidence="3">JCM 19231</strain>
    </source>
</reference>
<keyword evidence="3" id="KW-1185">Reference proteome</keyword>
<dbReference type="AlphaFoldDB" id="A0A0B8NUF2"/>